<dbReference type="Proteomes" id="UP000256561">
    <property type="component" value="Unassembled WGS sequence"/>
</dbReference>
<keyword evidence="2" id="KW-1185">Reference proteome</keyword>
<reference evidence="2" key="1">
    <citation type="submission" date="2018-08" db="EMBL/GenBank/DDBJ databases">
        <authorList>
            <person name="Zhang J."/>
            <person name="Du Z.-J."/>
        </authorList>
    </citation>
    <scope>NUCLEOTIDE SEQUENCE [LARGE SCALE GENOMIC DNA]</scope>
    <source>
        <strain evidence="2">KCTC 52655</strain>
    </source>
</reference>
<evidence type="ECO:0000313" key="2">
    <source>
        <dbReference type="Proteomes" id="UP000256561"/>
    </source>
</evidence>
<proteinExistence type="predicted"/>
<evidence type="ECO:0000313" key="1">
    <source>
        <dbReference type="EMBL" id="RDV26828.1"/>
    </source>
</evidence>
<dbReference type="EMBL" id="QRHA01000004">
    <property type="protein sequence ID" value="RDV26828.1"/>
    <property type="molecule type" value="Genomic_DNA"/>
</dbReference>
<name>A0A3D8MAV6_9ALTE</name>
<protein>
    <submittedName>
        <fullName evidence="1">DUF1800 domain-containing protein</fullName>
    </submittedName>
</protein>
<dbReference type="OrthoDB" id="9772295at2"/>
<accession>A0A3D8MAV6</accession>
<gene>
    <name evidence="1" type="ORF">DXV75_07550</name>
</gene>
<sequence length="458" mass="50411">MDWHMSRSGTSAKPLSAACIAVNHLGYGGKPGELQLAASDPKQWCIDCLTTPIFSSELPGSKQVLADVTHYNQANKQAKKDGQPLDEKIASQARKTLRVLSEDTLRAAINSEQSIVFRLLDFFSNHFSVSAQGRVMAGLASTLEREAIAPNLLGNFADMLLAVSQHPAMLIYLNNENSFGENSRLGKNKGKGLNENLAREILELHTLGVDGGYSQQDVIELAKALTGWSVQKSLNAEENGFVFRAVGHEPGARTLLGQRYTQKGVQQAEHMLKDLAGHPKTAEFICKKLIHHFVGELAYPELLNTLTQSWLTSQGNLHTVMSALLSSDELWQLPARTKFKTPREFLISTVRLLSADNIYGRKNLTGILTDLGQQPFSAGSPAGFSDENQTWLSPTALMTRADWANLVAARFKRINTEALMQDAFAGSLSQSTYQSVLRAESREQGLALLLMSPEFQWR</sequence>
<dbReference type="InterPro" id="IPR014917">
    <property type="entry name" value="DUF1800"/>
</dbReference>
<dbReference type="Pfam" id="PF08811">
    <property type="entry name" value="DUF1800"/>
    <property type="match status" value="1"/>
</dbReference>
<comment type="caution">
    <text evidence="1">The sequence shown here is derived from an EMBL/GenBank/DDBJ whole genome shotgun (WGS) entry which is preliminary data.</text>
</comment>
<dbReference type="AlphaFoldDB" id="A0A3D8MAV6"/>
<organism evidence="1 2">
    <name type="scientific">Alteromonas aestuariivivens</name>
    <dbReference type="NCBI Taxonomy" id="1938339"/>
    <lineage>
        <taxon>Bacteria</taxon>
        <taxon>Pseudomonadati</taxon>
        <taxon>Pseudomonadota</taxon>
        <taxon>Gammaproteobacteria</taxon>
        <taxon>Alteromonadales</taxon>
        <taxon>Alteromonadaceae</taxon>
        <taxon>Alteromonas/Salinimonas group</taxon>
        <taxon>Alteromonas</taxon>
    </lineage>
</organism>